<reference evidence="1" key="1">
    <citation type="submission" date="2019-11" db="EMBL/GenBank/DDBJ databases">
        <title>Nori genome reveals adaptations in red seaweeds to the harsh intertidal environment.</title>
        <authorList>
            <person name="Wang D."/>
            <person name="Mao Y."/>
        </authorList>
    </citation>
    <scope>NUCLEOTIDE SEQUENCE</scope>
    <source>
        <tissue evidence="1">Gametophyte</tissue>
    </source>
</reference>
<evidence type="ECO:0000313" key="2">
    <source>
        <dbReference type="Proteomes" id="UP000798662"/>
    </source>
</evidence>
<protein>
    <submittedName>
        <fullName evidence="1">Uncharacterized protein</fullName>
    </submittedName>
</protein>
<comment type="caution">
    <text evidence="1">The sequence shown here is derived from an EMBL/GenBank/DDBJ whole genome shotgun (WGS) entry which is preliminary data.</text>
</comment>
<evidence type="ECO:0000313" key="1">
    <source>
        <dbReference type="EMBL" id="KAK1863303.1"/>
    </source>
</evidence>
<organism evidence="1 2">
    <name type="scientific">Pyropia yezoensis</name>
    <name type="common">Susabi-nori</name>
    <name type="synonym">Porphyra yezoensis</name>
    <dbReference type="NCBI Taxonomy" id="2788"/>
    <lineage>
        <taxon>Eukaryota</taxon>
        <taxon>Rhodophyta</taxon>
        <taxon>Bangiophyceae</taxon>
        <taxon>Bangiales</taxon>
        <taxon>Bangiaceae</taxon>
        <taxon>Pyropia</taxon>
    </lineage>
</organism>
<dbReference type="Proteomes" id="UP000798662">
    <property type="component" value="Chromosome 2"/>
</dbReference>
<sequence>MTAPYPIGHSPAPATDTPPRMGTQSPPGGLIYLMEGAGSAGGATAGYAAYGAGRELPGVRPPLQRQRHAGAAGRGHASRL</sequence>
<name>A0ACC3BZM0_PYRYE</name>
<proteinExistence type="predicted"/>
<dbReference type="EMBL" id="CM020619">
    <property type="protein sequence ID" value="KAK1863303.1"/>
    <property type="molecule type" value="Genomic_DNA"/>
</dbReference>
<accession>A0ACC3BZM0</accession>
<keyword evidence="2" id="KW-1185">Reference proteome</keyword>
<gene>
    <name evidence="1" type="ORF">I4F81_005861</name>
</gene>